<name>A0A3B0ZUF1_9ZZZZ</name>
<dbReference type="EMBL" id="UOFP01000037">
    <property type="protein sequence ID" value="VAW84276.1"/>
    <property type="molecule type" value="Genomic_DNA"/>
</dbReference>
<proteinExistence type="predicted"/>
<accession>A0A3B0ZUF1</accession>
<dbReference type="AlphaFoldDB" id="A0A3B0ZUF1"/>
<evidence type="ECO:0000313" key="1">
    <source>
        <dbReference type="EMBL" id="VAW84276.1"/>
    </source>
</evidence>
<protein>
    <submittedName>
        <fullName evidence="1">Uncharacterized protein</fullName>
    </submittedName>
</protein>
<sequence length="159" mass="18307">MKITIRILLTTLLALMLINGVGAAQTTNENWYKRVYTGLDKQQVNLLAKKLFESEGYHVAPIRPDGDIVASGWLEVTPAGLEKGWKERRRFKSAMYMRTGDAKKNILVIDLIKEQLAPGETRWKNQRVDFYNDKYYRTMLKKMDQLVIEAGGHVSDMKE</sequence>
<organism evidence="1">
    <name type="scientific">hydrothermal vent metagenome</name>
    <dbReference type="NCBI Taxonomy" id="652676"/>
    <lineage>
        <taxon>unclassified sequences</taxon>
        <taxon>metagenomes</taxon>
        <taxon>ecological metagenomes</taxon>
    </lineage>
</organism>
<reference evidence="1" key="1">
    <citation type="submission" date="2018-06" db="EMBL/GenBank/DDBJ databases">
        <authorList>
            <person name="Zhirakovskaya E."/>
        </authorList>
    </citation>
    <scope>NUCLEOTIDE SEQUENCE</scope>
</reference>
<gene>
    <name evidence="1" type="ORF">MNBD_GAMMA18-1579</name>
</gene>